<dbReference type="Proteomes" id="UP001268089">
    <property type="component" value="Unassembled WGS sequence"/>
</dbReference>
<comment type="caution">
    <text evidence="1">The sequence shown here is derived from an EMBL/GenBank/DDBJ whole genome shotgun (WGS) entry which is preliminary data.</text>
</comment>
<protein>
    <submittedName>
        <fullName evidence="1">Pimeloyl-ACP methyl ester carboxylesterase</fullName>
    </submittedName>
</protein>
<dbReference type="InterPro" id="IPR029058">
    <property type="entry name" value="AB_hydrolase_fold"/>
</dbReference>
<dbReference type="Gene3D" id="3.40.50.1820">
    <property type="entry name" value="alpha/beta hydrolase"/>
    <property type="match status" value="1"/>
</dbReference>
<dbReference type="Pfam" id="PF00756">
    <property type="entry name" value="Esterase"/>
    <property type="match status" value="1"/>
</dbReference>
<evidence type="ECO:0000313" key="2">
    <source>
        <dbReference type="Proteomes" id="UP001268089"/>
    </source>
</evidence>
<proteinExistence type="predicted"/>
<organism evidence="1 2">
    <name type="scientific">Rhodoferax saidenbachensis</name>
    <dbReference type="NCBI Taxonomy" id="1484693"/>
    <lineage>
        <taxon>Bacteria</taxon>
        <taxon>Pseudomonadati</taxon>
        <taxon>Pseudomonadota</taxon>
        <taxon>Betaproteobacteria</taxon>
        <taxon>Burkholderiales</taxon>
        <taxon>Comamonadaceae</taxon>
        <taxon>Rhodoferax</taxon>
    </lineage>
</organism>
<evidence type="ECO:0000313" key="1">
    <source>
        <dbReference type="EMBL" id="MDR7306101.1"/>
    </source>
</evidence>
<dbReference type="RefSeq" id="WP_310340707.1">
    <property type="nucleotide sequence ID" value="NZ_JAVDXO010000002.1"/>
</dbReference>
<dbReference type="InterPro" id="IPR000801">
    <property type="entry name" value="Esterase-like"/>
</dbReference>
<name>A0ABU1ZMB4_9BURK</name>
<keyword evidence="2" id="KW-1185">Reference proteome</keyword>
<gene>
    <name evidence="1" type="ORF">J2X15_001379</name>
</gene>
<reference evidence="1 2" key="1">
    <citation type="submission" date="2023-07" db="EMBL/GenBank/DDBJ databases">
        <title>Sorghum-associated microbial communities from plants grown in Nebraska, USA.</title>
        <authorList>
            <person name="Schachtman D."/>
        </authorList>
    </citation>
    <scope>NUCLEOTIDE SEQUENCE [LARGE SCALE GENOMIC DNA]</scope>
    <source>
        <strain evidence="1 2">BE308</strain>
    </source>
</reference>
<sequence length="225" mass="25173">MRLRTELFAGPARRDTLLVLLPPALASIDDFYSQGFVDALRQRKVPVDLLLADTSGQHVLDKTVVEHLHRQVVQPAWDCGYRAIWLAGISLGAFSALHYAAHHADLLAGLYLLSPYPGTGDVLDEIRTAGGAGPWSQLQPAGIEARTDERAWWHWLAQQSAQGTWPTAVYFGTGTNDRFQRGQALISDLLPPERVCRLPGMHQWATWKTLWEDWLDHGPIRSPPR</sequence>
<accession>A0ABU1ZMB4</accession>
<dbReference type="EMBL" id="JAVDXO010000002">
    <property type="protein sequence ID" value="MDR7306101.1"/>
    <property type="molecule type" value="Genomic_DNA"/>
</dbReference>
<dbReference type="SUPFAM" id="SSF53474">
    <property type="entry name" value="alpha/beta-Hydrolases"/>
    <property type="match status" value="1"/>
</dbReference>